<evidence type="ECO:0000313" key="4">
    <source>
        <dbReference type="Proteomes" id="UP001521150"/>
    </source>
</evidence>
<name>A0ABS8ZY41_9PSEU</name>
<sequence>MPQQPREDDAASTARERPHKTFVRSVVRRLRNDQRGAGTVELVIATPLLLLLILLIAQFALYMHATHIAQAAASEALSAARVSGGSATAGNTEGQRILAQLGSGPLQGSAVNVQRGATRASVTITGTATSVIPFMTFTVHAEAVGPVEKFTPPTGTGATP</sequence>
<comment type="caution">
    <text evidence="3">The sequence shown here is derived from an EMBL/GenBank/DDBJ whole genome shotgun (WGS) entry which is preliminary data.</text>
</comment>
<organism evidence="3 4">
    <name type="scientific">Kibdelosporangium philippinense</name>
    <dbReference type="NCBI Taxonomy" id="211113"/>
    <lineage>
        <taxon>Bacteria</taxon>
        <taxon>Bacillati</taxon>
        <taxon>Actinomycetota</taxon>
        <taxon>Actinomycetes</taxon>
        <taxon>Pseudonocardiales</taxon>
        <taxon>Pseudonocardiaceae</taxon>
        <taxon>Kibdelosporangium</taxon>
    </lineage>
</organism>
<gene>
    <name evidence="3" type="ORF">LWC34_54275</name>
</gene>
<dbReference type="Pfam" id="PF07811">
    <property type="entry name" value="TadE"/>
    <property type="match status" value="1"/>
</dbReference>
<dbReference type="EMBL" id="JAJVCN010000005">
    <property type="protein sequence ID" value="MCE7011726.1"/>
    <property type="molecule type" value="Genomic_DNA"/>
</dbReference>
<feature type="domain" description="TadE-like" evidence="2">
    <location>
        <begin position="36"/>
        <end position="76"/>
    </location>
</feature>
<evidence type="ECO:0000256" key="1">
    <source>
        <dbReference type="SAM" id="Phobius"/>
    </source>
</evidence>
<reference evidence="3 4" key="1">
    <citation type="submission" date="2021-12" db="EMBL/GenBank/DDBJ databases">
        <title>Genome sequence of Kibdelosporangium philippinense ATCC 49844.</title>
        <authorList>
            <person name="Fedorov E.A."/>
            <person name="Omeragic M."/>
            <person name="Shalygina K.F."/>
            <person name="Maclea K.S."/>
        </authorList>
    </citation>
    <scope>NUCLEOTIDE SEQUENCE [LARGE SCALE GENOMIC DNA]</scope>
    <source>
        <strain evidence="3 4">ATCC 49844</strain>
    </source>
</reference>
<protein>
    <submittedName>
        <fullName evidence="3">Pilus assembly protein</fullName>
    </submittedName>
</protein>
<accession>A0ABS8ZY41</accession>
<dbReference type="InterPro" id="IPR012495">
    <property type="entry name" value="TadE-like_dom"/>
</dbReference>
<keyword evidence="1" id="KW-1133">Transmembrane helix</keyword>
<feature type="transmembrane region" description="Helical" evidence="1">
    <location>
        <begin position="42"/>
        <end position="62"/>
    </location>
</feature>
<proteinExistence type="predicted"/>
<evidence type="ECO:0000313" key="3">
    <source>
        <dbReference type="EMBL" id="MCE7011726.1"/>
    </source>
</evidence>
<evidence type="ECO:0000259" key="2">
    <source>
        <dbReference type="Pfam" id="PF07811"/>
    </source>
</evidence>
<dbReference type="RefSeq" id="WP_233735016.1">
    <property type="nucleotide sequence ID" value="NZ_JAJVCN010000005.1"/>
</dbReference>
<keyword evidence="1" id="KW-0472">Membrane</keyword>
<keyword evidence="1" id="KW-0812">Transmembrane</keyword>
<keyword evidence="4" id="KW-1185">Reference proteome</keyword>
<dbReference type="Proteomes" id="UP001521150">
    <property type="component" value="Unassembled WGS sequence"/>
</dbReference>